<proteinExistence type="predicted"/>
<keyword evidence="1" id="KW-0175">Coiled coil</keyword>
<name>A0A445EX16_ARAHY</name>
<feature type="coiled-coil region" evidence="1">
    <location>
        <begin position="308"/>
        <end position="374"/>
    </location>
</feature>
<feature type="coiled-coil region" evidence="1">
    <location>
        <begin position="219"/>
        <end position="260"/>
    </location>
</feature>
<accession>A0A445EX16</accession>
<keyword evidence="4" id="KW-1185">Reference proteome</keyword>
<dbReference type="Proteomes" id="UP000289738">
    <property type="component" value="Chromosome A01"/>
</dbReference>
<feature type="compositionally biased region" description="Polar residues" evidence="2">
    <location>
        <begin position="27"/>
        <end position="37"/>
    </location>
</feature>
<protein>
    <submittedName>
        <fullName evidence="3">Uncharacterized protein</fullName>
    </submittedName>
</protein>
<dbReference type="PANTHER" id="PTHR31071">
    <property type="entry name" value="GB|AAF24581.1"/>
    <property type="match status" value="1"/>
</dbReference>
<dbReference type="PANTHER" id="PTHR31071:SF2">
    <property type="entry name" value="ACTIN CYTOSKELETON-REGULATORY COMPLEX PAN-LIKE PROTEIN"/>
    <property type="match status" value="1"/>
</dbReference>
<organism evidence="3 4">
    <name type="scientific">Arachis hypogaea</name>
    <name type="common">Peanut</name>
    <dbReference type="NCBI Taxonomy" id="3818"/>
    <lineage>
        <taxon>Eukaryota</taxon>
        <taxon>Viridiplantae</taxon>
        <taxon>Streptophyta</taxon>
        <taxon>Embryophyta</taxon>
        <taxon>Tracheophyta</taxon>
        <taxon>Spermatophyta</taxon>
        <taxon>Magnoliopsida</taxon>
        <taxon>eudicotyledons</taxon>
        <taxon>Gunneridae</taxon>
        <taxon>Pentapetalae</taxon>
        <taxon>rosids</taxon>
        <taxon>fabids</taxon>
        <taxon>Fabales</taxon>
        <taxon>Fabaceae</taxon>
        <taxon>Papilionoideae</taxon>
        <taxon>50 kb inversion clade</taxon>
        <taxon>dalbergioids sensu lato</taxon>
        <taxon>Dalbergieae</taxon>
        <taxon>Pterocarpus clade</taxon>
        <taxon>Arachis</taxon>
    </lineage>
</organism>
<sequence length="690" mass="77504">MKFSGDSNHPPLPFLASIVPSGARNPCPSSNLQQSPRTSRKPPVRRSGAPNGRRSRHGTLLETNGAGAAGSDQLQQDEKPVSYFGWKRAAVSARKLAAELWRLQLPEVGDHGRSIAEDRLGLQDRQISLSLKPLGLEVHGIGRSNLYFLSHRNGVMHGDLKNLSLSPYAISRTKDRKLCELHHSLQFSSAAAEGITKWDPVSIETWDEAQYICNHVKLLDQKESAVSALEAELEQARVRIQELETERHSSKKKLEHFLKKVSKEKALWRSREHEKIRAYIDDIKAELSQERRSRQRIEIVNSRLVSELADAKLLAKRCMQEYEKERKEKDLIEEVCDELAKEIGEDKAEVEVLKRETMKLREEVEEEKRMLQMAEVWREERVQMKLIDAKVAVDAKYSQMNELVANLEIFLKSVNVNHNGTDIREASSLKNAAASMNIQDIKGFSYEPPNQNNVFSIFEDLNSGEPKEREIDPCVVHSPVSHASKILAASPEPNMISKVNFPRRLDASVHEIVDMQDDGSGWEIVSHVEDPGSICSPEGSIPSMTKNYRECNISERSRFDCKENTSEESPLTEISEVSSVLSKQSKKVSSIARFWRSGPTNADNYKIISAEGMNGSLSNGKLSNGSIMSPDWGSGKDGLSPQDPLCQLRSPDSGSSHNQGAEKNSLKARLLEARMESQKVRLRHVLKQKV</sequence>
<evidence type="ECO:0000313" key="3">
    <source>
        <dbReference type="EMBL" id="RYR79952.1"/>
    </source>
</evidence>
<evidence type="ECO:0000256" key="1">
    <source>
        <dbReference type="SAM" id="Coils"/>
    </source>
</evidence>
<feature type="region of interest" description="Disordered" evidence="2">
    <location>
        <begin position="626"/>
        <end position="664"/>
    </location>
</feature>
<feature type="region of interest" description="Disordered" evidence="2">
    <location>
        <begin position="1"/>
        <end position="74"/>
    </location>
</feature>
<dbReference type="STRING" id="3818.A0A445EX16"/>
<dbReference type="InterPro" id="IPR043424">
    <property type="entry name" value="BLT-like"/>
</dbReference>
<feature type="compositionally biased region" description="Polar residues" evidence="2">
    <location>
        <begin position="650"/>
        <end position="662"/>
    </location>
</feature>
<dbReference type="EMBL" id="SDMP01000001">
    <property type="protein sequence ID" value="RYR79952.1"/>
    <property type="molecule type" value="Genomic_DNA"/>
</dbReference>
<gene>
    <name evidence="3" type="ORF">Ahy_A01g004745</name>
</gene>
<dbReference type="AlphaFoldDB" id="A0A445EX16"/>
<evidence type="ECO:0000313" key="4">
    <source>
        <dbReference type="Proteomes" id="UP000289738"/>
    </source>
</evidence>
<reference evidence="3 4" key="1">
    <citation type="submission" date="2019-01" db="EMBL/GenBank/DDBJ databases">
        <title>Sequencing of cultivated peanut Arachis hypogaea provides insights into genome evolution and oil improvement.</title>
        <authorList>
            <person name="Chen X."/>
        </authorList>
    </citation>
    <scope>NUCLEOTIDE SEQUENCE [LARGE SCALE GENOMIC DNA]</scope>
    <source>
        <strain evidence="4">cv. Fuhuasheng</strain>
        <tissue evidence="3">Leaves</tissue>
    </source>
</reference>
<comment type="caution">
    <text evidence="3">The sequence shown here is derived from an EMBL/GenBank/DDBJ whole genome shotgun (WGS) entry which is preliminary data.</text>
</comment>
<evidence type="ECO:0000256" key="2">
    <source>
        <dbReference type="SAM" id="MobiDB-lite"/>
    </source>
</evidence>